<dbReference type="PANTHER" id="PTHR33322:SF4">
    <property type="entry name" value="BAG DOMAIN CONTAINING PROTEIN, EXPRESSED"/>
    <property type="match status" value="1"/>
</dbReference>
<feature type="compositionally biased region" description="Polar residues" evidence="4">
    <location>
        <begin position="195"/>
        <end position="208"/>
    </location>
</feature>
<evidence type="ECO:0000313" key="7">
    <source>
        <dbReference type="Proteomes" id="UP001318860"/>
    </source>
</evidence>
<organism evidence="6 7">
    <name type="scientific">Rehmannia glutinosa</name>
    <name type="common">Chinese foxglove</name>
    <dbReference type="NCBI Taxonomy" id="99300"/>
    <lineage>
        <taxon>Eukaryota</taxon>
        <taxon>Viridiplantae</taxon>
        <taxon>Streptophyta</taxon>
        <taxon>Embryophyta</taxon>
        <taxon>Tracheophyta</taxon>
        <taxon>Spermatophyta</taxon>
        <taxon>Magnoliopsida</taxon>
        <taxon>eudicotyledons</taxon>
        <taxon>Gunneridae</taxon>
        <taxon>Pentapetalae</taxon>
        <taxon>asterids</taxon>
        <taxon>lamiids</taxon>
        <taxon>Lamiales</taxon>
        <taxon>Orobanchaceae</taxon>
        <taxon>Rehmannieae</taxon>
        <taxon>Rehmannia</taxon>
    </lineage>
</organism>
<gene>
    <name evidence="6" type="ORF">DH2020_003820</name>
</gene>
<evidence type="ECO:0000256" key="1">
    <source>
        <dbReference type="ARBA" id="ARBA00022860"/>
    </source>
</evidence>
<feature type="coiled-coil region" evidence="3">
    <location>
        <begin position="338"/>
        <end position="365"/>
    </location>
</feature>
<dbReference type="InterPro" id="IPR036533">
    <property type="entry name" value="BAG_dom_sf"/>
</dbReference>
<dbReference type="Gene3D" id="1.20.58.120">
    <property type="entry name" value="BAG domain"/>
    <property type="match status" value="1"/>
</dbReference>
<feature type="domain" description="BAG" evidence="5">
    <location>
        <begin position="99"/>
        <end position="176"/>
    </location>
</feature>
<dbReference type="SMART" id="SM00264">
    <property type="entry name" value="BAG"/>
    <property type="match status" value="1"/>
</dbReference>
<dbReference type="Pfam" id="PF02179">
    <property type="entry name" value="BAG"/>
    <property type="match status" value="1"/>
</dbReference>
<keyword evidence="1" id="KW-0112">Calmodulin-binding</keyword>
<keyword evidence="7" id="KW-1185">Reference proteome</keyword>
<dbReference type="PROSITE" id="PS50096">
    <property type="entry name" value="IQ"/>
    <property type="match status" value="1"/>
</dbReference>
<dbReference type="Pfam" id="PF00612">
    <property type="entry name" value="IQ"/>
    <property type="match status" value="1"/>
</dbReference>
<dbReference type="InterPro" id="IPR000048">
    <property type="entry name" value="IQ_motif_EF-hand-BS"/>
</dbReference>
<feature type="region of interest" description="Disordered" evidence="4">
    <location>
        <begin position="39"/>
        <end position="61"/>
    </location>
</feature>
<dbReference type="PROSITE" id="PS51035">
    <property type="entry name" value="BAG"/>
    <property type="match status" value="1"/>
</dbReference>
<evidence type="ECO:0000313" key="6">
    <source>
        <dbReference type="EMBL" id="KAK6160439.1"/>
    </source>
</evidence>
<evidence type="ECO:0000256" key="3">
    <source>
        <dbReference type="SAM" id="Coils"/>
    </source>
</evidence>
<dbReference type="EMBL" id="JABTTQ020000003">
    <property type="protein sequence ID" value="KAK6160439.1"/>
    <property type="molecule type" value="Genomic_DNA"/>
</dbReference>
<keyword evidence="3" id="KW-0175">Coiled coil</keyword>
<comment type="caution">
    <text evidence="6">The sequence shown here is derived from an EMBL/GenBank/DDBJ whole genome shotgun (WGS) entry which is preliminary data.</text>
</comment>
<name>A0ABR0XMP8_REHGL</name>
<dbReference type="Proteomes" id="UP001318860">
    <property type="component" value="Unassembled WGS sequence"/>
</dbReference>
<reference evidence="6 7" key="1">
    <citation type="journal article" date="2021" name="Comput. Struct. Biotechnol. J.">
        <title>De novo genome assembly of the potent medicinal plant Rehmannia glutinosa using nanopore technology.</title>
        <authorList>
            <person name="Ma L."/>
            <person name="Dong C."/>
            <person name="Song C."/>
            <person name="Wang X."/>
            <person name="Zheng X."/>
            <person name="Niu Y."/>
            <person name="Chen S."/>
            <person name="Feng W."/>
        </authorList>
    </citation>
    <scope>NUCLEOTIDE SEQUENCE [LARGE SCALE GENOMIC DNA]</scope>
    <source>
        <strain evidence="6">DH-2019</strain>
    </source>
</reference>
<keyword evidence="2" id="KW-0143">Chaperone</keyword>
<evidence type="ECO:0000256" key="4">
    <source>
        <dbReference type="SAM" id="MobiDB-lite"/>
    </source>
</evidence>
<dbReference type="PANTHER" id="PTHR33322">
    <property type="entry name" value="BAG DOMAIN CONTAINING PROTEIN, EXPRESSED"/>
    <property type="match status" value="1"/>
</dbReference>
<dbReference type="InterPro" id="IPR003103">
    <property type="entry name" value="BAG_domain"/>
</dbReference>
<evidence type="ECO:0000259" key="5">
    <source>
        <dbReference type="PROSITE" id="PS51035"/>
    </source>
</evidence>
<protein>
    <recommendedName>
        <fullName evidence="5">BAG domain-containing protein</fullName>
    </recommendedName>
</protein>
<accession>A0ABR0XMP8</accession>
<feature type="compositionally biased region" description="Basic and acidic residues" evidence="4">
    <location>
        <begin position="280"/>
        <end position="299"/>
    </location>
</feature>
<feature type="region of interest" description="Disordered" evidence="4">
    <location>
        <begin position="187"/>
        <end position="218"/>
    </location>
</feature>
<dbReference type="SUPFAM" id="SSF63491">
    <property type="entry name" value="BAG domain"/>
    <property type="match status" value="1"/>
</dbReference>
<dbReference type="InterPro" id="IPR040400">
    <property type="entry name" value="BAG5/6/7/8"/>
</dbReference>
<feature type="region of interest" description="Disordered" evidence="4">
    <location>
        <begin position="280"/>
        <end position="311"/>
    </location>
</feature>
<proteinExistence type="predicted"/>
<sequence length="494" mass="55495">MESAFFRNGRWYQQPGPTRHHFSHSPSFGGGLPVYQVDPSMGAHRPVRPTQRPPDRNPGPKVVRIPVHFVGSEQVDRSGSALKIQKVFRGFLVRKCLKKIKDIKVQVDEIEERLLKSEVVELVRRDEKERLRMNESLMSLLFKLDSICGVDFGVRGCRKAVIRKAIALQERIDAILTTDFKSNVETVDQEPEIGQTVSNETTDSSNVTDDPVKPKDSFETAGNLEPCFEFPEILEDASCVRGGDNNKMEVEGNEGEVDVIDVGVDREVKVSDVVAVKERLNERDEKDKNGDEAEGDNKQGKLKLKGGNDNERNRDLLERMLEDNEKMMRLMIQLFERNEIQTRMLNALTNRVEMLEKAYASTKEASVETSTKHASVEISKKKQSLKCRSEALVKETPADTLMKETPGETLMDEALVETSNKEASVEMSMKEPLAEISMKETVVGSLTNEALVDTSTKGKVEEKQVIPDKDVGDIRDTRLSKVAGIKKNFSEGNQ</sequence>
<evidence type="ECO:0000256" key="2">
    <source>
        <dbReference type="ARBA" id="ARBA00023186"/>
    </source>
</evidence>